<dbReference type="EMBL" id="JAHRWL010000001">
    <property type="protein sequence ID" value="MBV2359444.1"/>
    <property type="molecule type" value="Genomic_DNA"/>
</dbReference>
<sequence>MRIAMWSGPRNLSTAMMYAFGQRADCYVVDEPFYGPYLRRTGLAHPMRDAILASRPESADVVEQSLLGPIPDGKRHAYHKHMCQHMIPGMPLGCMEGSVNVFLIRHPARVAASYGARYDIADADALGFRRQAELFDHALSLGQSPVVVDSSDIRADPRRMLGLLCAAIGLDFDPAMLSWPKGGHPADGVWAAHWYRSVHDSTGFAGAEGALPELTGDIAAIAAEALPHYENLVDCKIG</sequence>
<dbReference type="PANTHER" id="PTHR42743">
    <property type="entry name" value="AMINO-ACID AMINOTRANSFERASE"/>
    <property type="match status" value="1"/>
</dbReference>
<evidence type="ECO:0000256" key="1">
    <source>
        <dbReference type="ARBA" id="ARBA00009320"/>
    </source>
</evidence>
<evidence type="ECO:0000313" key="4">
    <source>
        <dbReference type="Proteomes" id="UP001166293"/>
    </source>
</evidence>
<reference evidence="3" key="1">
    <citation type="submission" date="2021-06" db="EMBL/GenBank/DDBJ databases">
        <title>Thalassococcus sp. CAU 1522 isolated from sea sand, Republic of Korea.</title>
        <authorList>
            <person name="Kim W."/>
        </authorList>
    </citation>
    <scope>NUCLEOTIDE SEQUENCE</scope>
    <source>
        <strain evidence="3">CAU 1522</strain>
    </source>
</reference>
<name>A0ABS6N607_9RHOB</name>
<proteinExistence type="inferred from homology"/>
<dbReference type="PANTHER" id="PTHR42743:SF11">
    <property type="entry name" value="AMINODEOXYCHORISMATE LYASE"/>
    <property type="match status" value="1"/>
</dbReference>
<comment type="similarity">
    <text evidence="1">Belongs to the class-IV pyridoxal-phosphate-dependent aminotransferase family.</text>
</comment>
<accession>A0ABS6N607</accession>
<gene>
    <name evidence="3" type="ORF">KUH32_06640</name>
</gene>
<dbReference type="Pfam" id="PF19798">
    <property type="entry name" value="Sulfotransfer_5"/>
    <property type="match status" value="1"/>
</dbReference>
<evidence type="ECO:0000256" key="2">
    <source>
        <dbReference type="ARBA" id="ARBA00023304"/>
    </source>
</evidence>
<organism evidence="3 4">
    <name type="scientific">Thalassococcus arenae</name>
    <dbReference type="NCBI Taxonomy" id="2851652"/>
    <lineage>
        <taxon>Bacteria</taxon>
        <taxon>Pseudomonadati</taxon>
        <taxon>Pseudomonadota</taxon>
        <taxon>Alphaproteobacteria</taxon>
        <taxon>Rhodobacterales</taxon>
        <taxon>Roseobacteraceae</taxon>
        <taxon>Thalassococcus</taxon>
    </lineage>
</organism>
<comment type="caution">
    <text evidence="3">The sequence shown here is derived from an EMBL/GenBank/DDBJ whole genome shotgun (WGS) entry which is preliminary data.</text>
</comment>
<keyword evidence="2" id="KW-0028">Amino-acid biosynthesis</keyword>
<evidence type="ECO:0000313" key="3">
    <source>
        <dbReference type="EMBL" id="MBV2359444.1"/>
    </source>
</evidence>
<dbReference type="RefSeq" id="WP_217777252.1">
    <property type="nucleotide sequence ID" value="NZ_JAHRWL010000001.1"/>
</dbReference>
<protein>
    <submittedName>
        <fullName evidence="3">Sulfotransferase</fullName>
    </submittedName>
</protein>
<keyword evidence="4" id="KW-1185">Reference proteome</keyword>
<keyword evidence="2" id="KW-0100">Branched-chain amino acid biosynthesis</keyword>
<dbReference type="InterPro" id="IPR050571">
    <property type="entry name" value="Class-IV_PLP-Dep_Aminotrnsfr"/>
</dbReference>
<dbReference type="Proteomes" id="UP001166293">
    <property type="component" value="Unassembled WGS sequence"/>
</dbReference>